<keyword evidence="2" id="KW-0732">Signal</keyword>
<reference evidence="3 4" key="1">
    <citation type="submission" date="2015-09" db="EMBL/GenBank/DDBJ databases">
        <authorList>
            <consortium name="Pathogen Informatics"/>
        </authorList>
    </citation>
    <scope>NUCLEOTIDE SEQUENCE [LARGE SCALE GENOMIC DNA]</scope>
    <source>
        <strain evidence="3 4">2789STDY5608887</strain>
    </source>
</reference>
<dbReference type="Proteomes" id="UP000095453">
    <property type="component" value="Unassembled WGS sequence"/>
</dbReference>
<gene>
    <name evidence="3" type="ORF">ERS852444_01438</name>
</gene>
<proteinExistence type="predicted"/>
<evidence type="ECO:0000256" key="1">
    <source>
        <dbReference type="SAM" id="MobiDB-lite"/>
    </source>
</evidence>
<protein>
    <submittedName>
        <fullName evidence="3">Uncharacterized protein</fullName>
    </submittedName>
</protein>
<dbReference type="EMBL" id="CYXX01000009">
    <property type="protein sequence ID" value="CUN00193.1"/>
    <property type="molecule type" value="Genomic_DNA"/>
</dbReference>
<dbReference type="RefSeq" id="WP_156333817.1">
    <property type="nucleotide sequence ID" value="NZ_CABJFX010000052.1"/>
</dbReference>
<accession>A0A173TBG8</accession>
<name>A0A173TBG8_9FIRM</name>
<evidence type="ECO:0000256" key="2">
    <source>
        <dbReference type="SAM" id="SignalP"/>
    </source>
</evidence>
<feature type="compositionally biased region" description="Basic and acidic residues" evidence="1">
    <location>
        <begin position="28"/>
        <end position="44"/>
    </location>
</feature>
<feature type="chain" id="PRO_5008012229" evidence="2">
    <location>
        <begin position="22"/>
        <end position="57"/>
    </location>
</feature>
<evidence type="ECO:0000313" key="4">
    <source>
        <dbReference type="Proteomes" id="UP000095453"/>
    </source>
</evidence>
<dbReference type="PROSITE" id="PS51257">
    <property type="entry name" value="PROKAR_LIPOPROTEIN"/>
    <property type="match status" value="1"/>
</dbReference>
<sequence>MRRKRCMMIGALAMTLLSACADNNLGTDTERESVIPEQNQKEDTNLYENELMEKTTL</sequence>
<organism evidence="3 4">
    <name type="scientific">Roseburia inulinivorans</name>
    <dbReference type="NCBI Taxonomy" id="360807"/>
    <lineage>
        <taxon>Bacteria</taxon>
        <taxon>Bacillati</taxon>
        <taxon>Bacillota</taxon>
        <taxon>Clostridia</taxon>
        <taxon>Lachnospirales</taxon>
        <taxon>Lachnospiraceae</taxon>
        <taxon>Roseburia</taxon>
    </lineage>
</organism>
<feature type="region of interest" description="Disordered" evidence="1">
    <location>
        <begin position="28"/>
        <end position="57"/>
    </location>
</feature>
<dbReference type="AlphaFoldDB" id="A0A173TBG8"/>
<evidence type="ECO:0000313" key="3">
    <source>
        <dbReference type="EMBL" id="CUN00193.1"/>
    </source>
</evidence>
<feature type="signal peptide" evidence="2">
    <location>
        <begin position="1"/>
        <end position="21"/>
    </location>
</feature>